<name>A0A0C3KSG2_PISTI</name>
<dbReference type="AlphaFoldDB" id="A0A0C3KSG2"/>
<dbReference type="EMBL" id="KN831947">
    <property type="protein sequence ID" value="KIO12447.1"/>
    <property type="molecule type" value="Genomic_DNA"/>
</dbReference>
<dbReference type="HOGENOM" id="CLU_2672080_0_0_1"/>
<evidence type="ECO:0000313" key="1">
    <source>
        <dbReference type="EMBL" id="KIO12447.1"/>
    </source>
</evidence>
<accession>A0A0C3KSG2</accession>
<dbReference type="Proteomes" id="UP000054217">
    <property type="component" value="Unassembled WGS sequence"/>
</dbReference>
<protein>
    <submittedName>
        <fullName evidence="1">Uncharacterized protein</fullName>
    </submittedName>
</protein>
<proteinExistence type="predicted"/>
<gene>
    <name evidence="1" type="ORF">M404DRAFT_993435</name>
</gene>
<organism evidence="1 2">
    <name type="scientific">Pisolithus tinctorius Marx 270</name>
    <dbReference type="NCBI Taxonomy" id="870435"/>
    <lineage>
        <taxon>Eukaryota</taxon>
        <taxon>Fungi</taxon>
        <taxon>Dikarya</taxon>
        <taxon>Basidiomycota</taxon>
        <taxon>Agaricomycotina</taxon>
        <taxon>Agaricomycetes</taxon>
        <taxon>Agaricomycetidae</taxon>
        <taxon>Boletales</taxon>
        <taxon>Sclerodermatineae</taxon>
        <taxon>Pisolithaceae</taxon>
        <taxon>Pisolithus</taxon>
    </lineage>
</organism>
<evidence type="ECO:0000313" key="2">
    <source>
        <dbReference type="Proteomes" id="UP000054217"/>
    </source>
</evidence>
<dbReference type="InParanoid" id="A0A0C3KSG2"/>
<keyword evidence="2" id="KW-1185">Reference proteome</keyword>
<sequence>MLWFLAIFSPYGENASGVQAAAILGRMMQSKYIWEPCAIYHVRISLSSAVNTQYCGPNPCLAFTRSGQNGALPSK</sequence>
<reference evidence="1 2" key="1">
    <citation type="submission" date="2014-04" db="EMBL/GenBank/DDBJ databases">
        <authorList>
            <consortium name="DOE Joint Genome Institute"/>
            <person name="Kuo A."/>
            <person name="Kohler A."/>
            <person name="Costa M.D."/>
            <person name="Nagy L.G."/>
            <person name="Floudas D."/>
            <person name="Copeland A."/>
            <person name="Barry K.W."/>
            <person name="Cichocki N."/>
            <person name="Veneault-Fourrey C."/>
            <person name="LaButti K."/>
            <person name="Lindquist E.A."/>
            <person name="Lipzen A."/>
            <person name="Lundell T."/>
            <person name="Morin E."/>
            <person name="Murat C."/>
            <person name="Sun H."/>
            <person name="Tunlid A."/>
            <person name="Henrissat B."/>
            <person name="Grigoriev I.V."/>
            <person name="Hibbett D.S."/>
            <person name="Martin F."/>
            <person name="Nordberg H.P."/>
            <person name="Cantor M.N."/>
            <person name="Hua S.X."/>
        </authorList>
    </citation>
    <scope>NUCLEOTIDE SEQUENCE [LARGE SCALE GENOMIC DNA]</scope>
    <source>
        <strain evidence="1 2">Marx 270</strain>
    </source>
</reference>
<reference evidence="2" key="2">
    <citation type="submission" date="2015-01" db="EMBL/GenBank/DDBJ databases">
        <title>Evolutionary Origins and Diversification of the Mycorrhizal Mutualists.</title>
        <authorList>
            <consortium name="DOE Joint Genome Institute"/>
            <consortium name="Mycorrhizal Genomics Consortium"/>
            <person name="Kohler A."/>
            <person name="Kuo A."/>
            <person name="Nagy L.G."/>
            <person name="Floudas D."/>
            <person name="Copeland A."/>
            <person name="Barry K.W."/>
            <person name="Cichocki N."/>
            <person name="Veneault-Fourrey C."/>
            <person name="LaButti K."/>
            <person name="Lindquist E.A."/>
            <person name="Lipzen A."/>
            <person name="Lundell T."/>
            <person name="Morin E."/>
            <person name="Murat C."/>
            <person name="Riley R."/>
            <person name="Ohm R."/>
            <person name="Sun H."/>
            <person name="Tunlid A."/>
            <person name="Henrissat B."/>
            <person name="Grigoriev I.V."/>
            <person name="Hibbett D.S."/>
            <person name="Martin F."/>
        </authorList>
    </citation>
    <scope>NUCLEOTIDE SEQUENCE [LARGE SCALE GENOMIC DNA]</scope>
    <source>
        <strain evidence="2">Marx 270</strain>
    </source>
</reference>